<dbReference type="SUPFAM" id="SSF57184">
    <property type="entry name" value="Growth factor receptor domain"/>
    <property type="match status" value="5"/>
</dbReference>
<evidence type="ECO:0000313" key="15">
    <source>
        <dbReference type="EMBL" id="KAK3590313.1"/>
    </source>
</evidence>
<dbReference type="PROSITE" id="PS50856">
    <property type="entry name" value="AMOP"/>
    <property type="match status" value="1"/>
</dbReference>
<dbReference type="GO" id="GO:0005509">
    <property type="term" value="F:calcium ion binding"/>
    <property type="evidence" value="ECO:0007669"/>
    <property type="project" value="InterPro"/>
</dbReference>
<evidence type="ECO:0000256" key="1">
    <source>
        <dbReference type="ARBA" id="ARBA00004370"/>
    </source>
</evidence>
<feature type="disulfide bond" evidence="10">
    <location>
        <begin position="1570"/>
        <end position="1580"/>
    </location>
</feature>
<evidence type="ECO:0000256" key="5">
    <source>
        <dbReference type="ARBA" id="ARBA00022729"/>
    </source>
</evidence>
<dbReference type="InterPro" id="IPR005533">
    <property type="entry name" value="AMOP_dom"/>
</dbReference>
<dbReference type="SUPFAM" id="SSF57196">
    <property type="entry name" value="EGF/Laminin"/>
    <property type="match status" value="5"/>
</dbReference>
<reference evidence="15" key="3">
    <citation type="submission" date="2023-05" db="EMBL/GenBank/DDBJ databases">
        <authorList>
            <person name="Smith C.H."/>
        </authorList>
    </citation>
    <scope>NUCLEOTIDE SEQUENCE</scope>
    <source>
        <strain evidence="15">CHS0354</strain>
        <tissue evidence="15">Mantle</tissue>
    </source>
</reference>
<dbReference type="EMBL" id="JAEAOA010002003">
    <property type="protein sequence ID" value="KAK3590313.1"/>
    <property type="molecule type" value="Genomic_DNA"/>
</dbReference>
<feature type="domain" description="EGF-like" evidence="12">
    <location>
        <begin position="1356"/>
        <end position="1395"/>
    </location>
</feature>
<dbReference type="SMART" id="SM00539">
    <property type="entry name" value="NIDO"/>
    <property type="match status" value="1"/>
</dbReference>
<proteinExistence type="predicted"/>
<dbReference type="InterPro" id="IPR050751">
    <property type="entry name" value="ECM_structural_protein"/>
</dbReference>
<keyword evidence="16" id="KW-1185">Reference proteome</keyword>
<comment type="subcellular location">
    <subcellularLocation>
        <location evidence="1">Membrane</location>
    </subcellularLocation>
    <subcellularLocation>
        <location evidence="2">Secreted</location>
    </subcellularLocation>
</comment>
<dbReference type="InterPro" id="IPR001881">
    <property type="entry name" value="EGF-like_Ca-bd_dom"/>
</dbReference>
<evidence type="ECO:0000256" key="11">
    <source>
        <dbReference type="SAM" id="Phobius"/>
    </source>
</evidence>
<feature type="disulfide bond" evidence="10">
    <location>
        <begin position="1529"/>
        <end position="1539"/>
    </location>
</feature>
<feature type="domain" description="EGF-like" evidence="12">
    <location>
        <begin position="1020"/>
        <end position="1051"/>
    </location>
</feature>
<dbReference type="PROSITE" id="PS00010">
    <property type="entry name" value="ASX_HYDROXYL"/>
    <property type="match status" value="12"/>
</dbReference>
<feature type="transmembrane region" description="Helical" evidence="11">
    <location>
        <begin position="2000"/>
        <end position="2026"/>
    </location>
</feature>
<dbReference type="Gene3D" id="2.10.25.140">
    <property type="match status" value="1"/>
</dbReference>
<feature type="domain" description="AMOP" evidence="13">
    <location>
        <begin position="285"/>
        <end position="417"/>
    </location>
</feature>
<feature type="domain" description="EGF-like" evidence="12">
    <location>
        <begin position="1525"/>
        <end position="1560"/>
    </location>
</feature>
<dbReference type="PRINTS" id="PR00011">
    <property type="entry name" value="EGFLAMININ"/>
</dbReference>
<feature type="disulfide bond" evidence="10">
    <location>
        <begin position="1611"/>
        <end position="1621"/>
    </location>
</feature>
<feature type="domain" description="EGF-like" evidence="12">
    <location>
        <begin position="1566"/>
        <end position="1601"/>
    </location>
</feature>
<keyword evidence="6" id="KW-0677">Repeat</keyword>
<keyword evidence="9" id="KW-0325">Glycoprotein</keyword>
<dbReference type="PANTHER" id="PTHR24034">
    <property type="entry name" value="EGF-LIKE DOMAIN-CONTAINING PROTEIN"/>
    <property type="match status" value="1"/>
</dbReference>
<dbReference type="GO" id="GO:0007160">
    <property type="term" value="P:cell-matrix adhesion"/>
    <property type="evidence" value="ECO:0007669"/>
    <property type="project" value="InterPro"/>
</dbReference>
<feature type="domain" description="EGF-like" evidence="12">
    <location>
        <begin position="1607"/>
        <end position="1642"/>
    </location>
</feature>
<keyword evidence="11" id="KW-1133">Transmembrane helix</keyword>
<evidence type="ECO:0000256" key="2">
    <source>
        <dbReference type="ARBA" id="ARBA00004613"/>
    </source>
</evidence>
<evidence type="ECO:0000313" key="16">
    <source>
        <dbReference type="Proteomes" id="UP001195483"/>
    </source>
</evidence>
<keyword evidence="4 10" id="KW-0245">EGF-like domain</keyword>
<name>A0AAE0SEP5_9BIVA</name>
<dbReference type="PROSITE" id="PS50026">
    <property type="entry name" value="EGF_3"/>
    <property type="match status" value="8"/>
</dbReference>
<dbReference type="PROSITE" id="PS01187">
    <property type="entry name" value="EGF_CA"/>
    <property type="match status" value="7"/>
</dbReference>
<feature type="domain" description="EGF-like" evidence="12">
    <location>
        <begin position="1482"/>
        <end position="1521"/>
    </location>
</feature>
<evidence type="ECO:0000256" key="4">
    <source>
        <dbReference type="ARBA" id="ARBA00022536"/>
    </source>
</evidence>
<dbReference type="PROSITE" id="PS01186">
    <property type="entry name" value="EGF_2"/>
    <property type="match status" value="7"/>
</dbReference>
<evidence type="ECO:0000259" key="14">
    <source>
        <dbReference type="PROSITE" id="PS51233"/>
    </source>
</evidence>
<evidence type="ECO:0000256" key="8">
    <source>
        <dbReference type="ARBA" id="ARBA00023157"/>
    </source>
</evidence>
<sequence length="2059" mass="228375">MPGAWYVNITWTPSMSDVNTRNILCFTATDNMSLTSQQRCIDLFVIPEIVINGSERIQFEYGPNNSDISIEDIKGKCVLAYQDYKFPLFNSTYSKIYVCITGIVTFDQPFESPGTVKGSDMKGRTILAPYFTDIYMIDLNSEGRVYYQTHNSINGDINKFSNVMKAQEIIRRIHGDVGNFSAKFALFVTWLKALPSAKLNRLSQSMTFQLGLVTDGDHTFAFYVFPQDRINLNSQPVYIGFTTKDGQNYKDYRSFTSDVYQIDKSAMSFGYKGLLHYRLSFPSSGKKSLRQVCIDWYLTERNNQNEYNEGLKKMPLCPCDTSYLVRDQFYSDNNDFEQGNASCTYIRPNWQFLPTDSGKTCCYDKTNKYFIAYGADAGGFIRYHPDRQKLMHTIYDRNMKTACCEENDTCSLYQSVRPIGRCYTIFPAWHAPARGDPHFMTLDGQNFTFNGWGEFTMVNINSSTEVFELQARTSRLVTKDGNMSDATAFSAFAARDKNNINVHVELDATKTGLIIYARMDPGLMLSDYTLEFMDMEKEFNFASSYLALSRSNQTKDVMVVFSSGIAFTVGVSVNMLNIDVLIPNKFNNMTAGLLGNFDGDPTNDFQFRNGTVLSGIIREKDIFEFGKNWAVHPNQSAFWYPRGKGYYDYSHLNYTPIFLEDLDAEKVVSASKICGEEGYECIFDLVLTEDEEVGKETRRLVNVSRQLDEVLANEAPRISGPTTINVTINETASYQVNASDDGTFTYRLLDGQMYANITDQKNGTALVTLLLQDDRPINVKATVVDKFGVLATPQQLVIVFCSTCNQRGTCNFEEFRDDYRTTDTYRYAICRCEPAWDGPDCELDRNGCATQPCSPLRNCIDIPAPIHKILGVGYNCSNCPAGFNSTDDGGCEDIDECSSSNGGCSHMCNNSYGTFVCSCFEGYRKSTGSNTCLDINECSEASNDCDQICSNYIGGYNCSCYEGFIFNSVTRSCEKGTIPSECNSLNCSGTAGCTKDEHGNATCFCKIGFQMSPNGDICNDVDECQRAVCQHRCINTEGSFSCSCFNGYIIESDRSSCKICELPKYGENCNNTCQCGQGAIECDHTKGCICSKTWTGTNCDEDIDECLVPNICNDSFKICLNTNGSYRCNCKDGYTLNASGSCIDLNECNHPELNTCQQLCNNEAGGFSCSCFNGYIQDRNDTTHCEDIDECSVGISRCEQLCQNSNGRYTCDCYFGYILNSDRKTCKKVEDPCATFGNITCSQLCVLEDGHVFCSCGTGYKLGSDNQTCEDINECEDKTLNRCSDNCTNVNASYVCSCPNGFHLANDGRTCRACDAFHYGPNCSTQCNCGIGSERCDPILGCVCYDGWHGTNCDKDIDECVKDPCSGTNSICINTAGSYACNCFLGYRNVSGICEDIDECSDPRLNECNHICKNNIGSYNCSCYEGFVSNGIVCIAACKANTYGPDCDLNCTCDMENTQLCSRVDGTCLCRKGWEGKECRVDIDECSGSSSPCGTTNKMCVNSPGSFACKCEQGYEMSNTTQCIDLDECAGLHNCSHQCINSEGSYRCTCNEGFQLSQADNRSCFDLDECAGLHNCSYQCINSEGSYRCTCKEGFQLSQADNRSCFDIDECTGLHNCSHQCVNSEGGYRCTCNEGFYLSQADNHSCLSCGPNNYGIDCAMNCTCNMQNTQACDARKGTCFCQAGWKGIECNEDVDECSNSSNPCGAPNMFCVNGPGSFSCKCEPGYISNNAQCTACRNNTFGMNCSFYCSCNISNSINNNQTCDPYNGTCLCKEGWMGVDCIQDINECELDPAVCEKTNNSGCYNTYGSFRCVCYIGYISDVTGRCIKDVSKTTTPVSVDNTHMSFECSITLEFILDQSNDIRVPQNYAQIESDVQNALSEFYRTKMDQLFVRIVIISIRRGSLISEYRVITRKSEDALLKLANANAGLATGEKISLAGQNSSVLRLNVEGHDLPNDTLADQLLCKSYQLLKGVCTKGYECVLIDSQPTCMPRKKEDNSLLILAVGIGASFSAIFSLVIVSLVVIYKCKSQTDKRSKVSSSRRKVHTFRNVAYNNGIYN</sequence>
<comment type="caution">
    <text evidence="10">Lacks conserved residue(s) required for the propagation of feature annotation.</text>
</comment>
<dbReference type="InterPro" id="IPR000152">
    <property type="entry name" value="EGF-type_Asp/Asn_hydroxyl_site"/>
</dbReference>
<dbReference type="PROSITE" id="PS51233">
    <property type="entry name" value="VWFD"/>
    <property type="match status" value="1"/>
</dbReference>
<reference evidence="15" key="2">
    <citation type="journal article" date="2021" name="Genome Biol. Evol.">
        <title>Developing a high-quality reference genome for a parasitic bivalve with doubly uniparental inheritance (Bivalvia: Unionida).</title>
        <authorList>
            <person name="Smith C.H."/>
        </authorList>
    </citation>
    <scope>NUCLEOTIDE SEQUENCE</scope>
    <source>
        <strain evidence="15">CHS0354</strain>
        <tissue evidence="15">Mantle</tissue>
    </source>
</reference>
<feature type="domain" description="EGF-like" evidence="12">
    <location>
        <begin position="1693"/>
        <end position="1732"/>
    </location>
</feature>
<keyword evidence="3" id="KW-0964">Secreted</keyword>
<dbReference type="InterPro" id="IPR000742">
    <property type="entry name" value="EGF"/>
</dbReference>
<evidence type="ECO:0000256" key="9">
    <source>
        <dbReference type="ARBA" id="ARBA00023180"/>
    </source>
</evidence>
<dbReference type="GO" id="GO:0005576">
    <property type="term" value="C:extracellular region"/>
    <property type="evidence" value="ECO:0007669"/>
    <property type="project" value="UniProtKB-SubCell"/>
</dbReference>
<dbReference type="SMART" id="SM00179">
    <property type="entry name" value="EGF_CA"/>
    <property type="match status" value="16"/>
</dbReference>
<dbReference type="InterPro" id="IPR018097">
    <property type="entry name" value="EGF_Ca-bd_CS"/>
</dbReference>
<keyword evidence="5" id="KW-0732">Signal</keyword>
<evidence type="ECO:0000259" key="13">
    <source>
        <dbReference type="PROSITE" id="PS50856"/>
    </source>
</evidence>
<evidence type="ECO:0000256" key="7">
    <source>
        <dbReference type="ARBA" id="ARBA00023136"/>
    </source>
</evidence>
<protein>
    <submittedName>
        <fullName evidence="15">Uncharacterized protein</fullName>
    </submittedName>
</protein>
<dbReference type="Gene3D" id="2.10.25.10">
    <property type="entry name" value="Laminin"/>
    <property type="match status" value="17"/>
</dbReference>
<dbReference type="FunFam" id="2.10.25.10:FF:000002">
    <property type="entry name" value="Latent-transforming growth factor beta-binding protein 3"/>
    <property type="match status" value="1"/>
</dbReference>
<dbReference type="Pfam" id="PF12662">
    <property type="entry name" value="cEGF"/>
    <property type="match status" value="3"/>
</dbReference>
<accession>A0AAE0SEP5</accession>
<dbReference type="FunFam" id="2.10.25.10:FF:000014">
    <property type="entry name" value="Latent-transforming growth factor beta-binding protein 3"/>
    <property type="match status" value="1"/>
</dbReference>
<keyword evidence="8 10" id="KW-1015">Disulfide bond</keyword>
<reference evidence="15" key="1">
    <citation type="journal article" date="2021" name="Genome Biol. Evol.">
        <title>A High-Quality Reference Genome for a Parasitic Bivalve with Doubly Uniparental Inheritance (Bivalvia: Unionida).</title>
        <authorList>
            <person name="Smith C.H."/>
        </authorList>
    </citation>
    <scope>NUCLEOTIDE SEQUENCE</scope>
    <source>
        <strain evidence="15">CHS0354</strain>
    </source>
</reference>
<gene>
    <name evidence="15" type="ORF">CHS0354_034248</name>
</gene>
<dbReference type="SMART" id="SM00181">
    <property type="entry name" value="EGF"/>
    <property type="match status" value="21"/>
</dbReference>
<dbReference type="Pfam" id="PF07645">
    <property type="entry name" value="EGF_CA"/>
    <property type="match status" value="12"/>
</dbReference>
<evidence type="ECO:0000256" key="6">
    <source>
        <dbReference type="ARBA" id="ARBA00022737"/>
    </source>
</evidence>
<dbReference type="InterPro" id="IPR026823">
    <property type="entry name" value="cEGF"/>
</dbReference>
<organism evidence="15 16">
    <name type="scientific">Potamilus streckersoni</name>
    <dbReference type="NCBI Taxonomy" id="2493646"/>
    <lineage>
        <taxon>Eukaryota</taxon>
        <taxon>Metazoa</taxon>
        <taxon>Spiralia</taxon>
        <taxon>Lophotrochozoa</taxon>
        <taxon>Mollusca</taxon>
        <taxon>Bivalvia</taxon>
        <taxon>Autobranchia</taxon>
        <taxon>Heteroconchia</taxon>
        <taxon>Palaeoheterodonta</taxon>
        <taxon>Unionida</taxon>
        <taxon>Unionoidea</taxon>
        <taxon>Unionidae</taxon>
        <taxon>Ambleminae</taxon>
        <taxon>Lampsilini</taxon>
        <taxon>Potamilus</taxon>
    </lineage>
</organism>
<dbReference type="CDD" id="cd00054">
    <property type="entry name" value="EGF_CA"/>
    <property type="match status" value="8"/>
</dbReference>
<dbReference type="InterPro" id="IPR001846">
    <property type="entry name" value="VWF_type-D"/>
</dbReference>
<feature type="domain" description="VWFD" evidence="14">
    <location>
        <begin position="429"/>
        <end position="637"/>
    </location>
</feature>
<comment type="caution">
    <text evidence="15">The sequence shown here is derived from an EMBL/GenBank/DDBJ whole genome shotgun (WGS) entry which is preliminary data.</text>
</comment>
<dbReference type="GO" id="GO:0016020">
    <property type="term" value="C:membrane"/>
    <property type="evidence" value="ECO:0007669"/>
    <property type="project" value="UniProtKB-SubCell"/>
</dbReference>
<keyword evidence="11" id="KW-0812">Transmembrane</keyword>
<dbReference type="InterPro" id="IPR049883">
    <property type="entry name" value="NOTCH1_EGF-like"/>
</dbReference>
<dbReference type="PANTHER" id="PTHR24034:SF209">
    <property type="entry name" value="EGF-LIKE DOMAIN-CONTAINING PROTEIN"/>
    <property type="match status" value="1"/>
</dbReference>
<evidence type="ECO:0000256" key="3">
    <source>
        <dbReference type="ARBA" id="ARBA00022525"/>
    </source>
</evidence>
<dbReference type="InterPro" id="IPR003886">
    <property type="entry name" value="NIDO_dom"/>
</dbReference>
<keyword evidence="7 11" id="KW-0472">Membrane</keyword>
<dbReference type="Proteomes" id="UP001195483">
    <property type="component" value="Unassembled WGS sequence"/>
</dbReference>
<evidence type="ECO:0000256" key="10">
    <source>
        <dbReference type="PROSITE-ProRule" id="PRU00076"/>
    </source>
</evidence>
<feature type="domain" description="EGF-like" evidence="12">
    <location>
        <begin position="1102"/>
        <end position="1140"/>
    </location>
</feature>
<dbReference type="InterPro" id="IPR009030">
    <property type="entry name" value="Growth_fac_rcpt_cys_sf"/>
</dbReference>
<dbReference type="Pfam" id="PF06119">
    <property type="entry name" value="NIDO"/>
    <property type="match status" value="1"/>
</dbReference>
<evidence type="ECO:0000259" key="12">
    <source>
        <dbReference type="PROSITE" id="PS50026"/>
    </source>
</evidence>